<reference evidence="1 2" key="1">
    <citation type="journal article" date="2020" name="BMC Genomics">
        <title>Intraspecific diversification of the crop wild relative Brassica cretica Lam. using demographic model selection.</title>
        <authorList>
            <person name="Kioukis A."/>
            <person name="Michalopoulou V.A."/>
            <person name="Briers L."/>
            <person name="Pirintsos S."/>
            <person name="Studholme D.J."/>
            <person name="Pavlidis P."/>
            <person name="Sarris P.F."/>
        </authorList>
    </citation>
    <scope>NUCLEOTIDE SEQUENCE [LARGE SCALE GENOMIC DNA]</scope>
    <source>
        <strain evidence="2">cv. PFS-1207/04</strain>
    </source>
</reference>
<proteinExistence type="predicted"/>
<organism evidence="1 2">
    <name type="scientific">Brassica cretica</name>
    <name type="common">Mustard</name>
    <dbReference type="NCBI Taxonomy" id="69181"/>
    <lineage>
        <taxon>Eukaryota</taxon>
        <taxon>Viridiplantae</taxon>
        <taxon>Streptophyta</taxon>
        <taxon>Embryophyta</taxon>
        <taxon>Tracheophyta</taxon>
        <taxon>Spermatophyta</taxon>
        <taxon>Magnoliopsida</taxon>
        <taxon>eudicotyledons</taxon>
        <taxon>Gunneridae</taxon>
        <taxon>Pentapetalae</taxon>
        <taxon>rosids</taxon>
        <taxon>malvids</taxon>
        <taxon>Brassicales</taxon>
        <taxon>Brassicaceae</taxon>
        <taxon>Brassiceae</taxon>
        <taxon>Brassica</taxon>
    </lineage>
</organism>
<protein>
    <submittedName>
        <fullName evidence="1">Uncharacterized protein</fullName>
    </submittedName>
</protein>
<gene>
    <name evidence="1" type="ORF">DY000_02031258</name>
</gene>
<keyword evidence="2" id="KW-1185">Reference proteome</keyword>
<dbReference type="EMBL" id="QGKV02000649">
    <property type="protein sequence ID" value="KAF3581401.1"/>
    <property type="molecule type" value="Genomic_DNA"/>
</dbReference>
<name>A0ABQ7DVS3_BRACR</name>
<comment type="caution">
    <text evidence="1">The sequence shown here is derived from an EMBL/GenBank/DDBJ whole genome shotgun (WGS) entry which is preliminary data.</text>
</comment>
<accession>A0ABQ7DVS3</accession>
<dbReference type="Proteomes" id="UP000266723">
    <property type="component" value="Unassembled WGS sequence"/>
</dbReference>
<sequence>MNHGVKRAVELTERASWIDHAVQLARSASWTERTVQLTRSANRTNSSCCRSDLMPFH</sequence>
<evidence type="ECO:0000313" key="1">
    <source>
        <dbReference type="EMBL" id="KAF3581401.1"/>
    </source>
</evidence>
<evidence type="ECO:0000313" key="2">
    <source>
        <dbReference type="Proteomes" id="UP000266723"/>
    </source>
</evidence>